<dbReference type="Pfam" id="PF11951">
    <property type="entry name" value="Fungal_trans_2"/>
    <property type="match status" value="1"/>
</dbReference>
<sequence length="487" mass="56839">MVGRGGRSKACFLCRQRHLKCDETKPQCIRCKTSGLDCTGFPEVSPFIDEDPATRLQRRLQSKKKVVTRLPSLQLSLCHLGDDLYFAYLRRELRNGNKLLDGRWPGFSALEVPDDLSRQCITSFAASFFGRWKGNERAREDGLRLYTKSLRELNYRLSQPEDVSPAQTLLAICILTVCECLTATSNAGWMQHMLGLNAYFRLHRFKMFKERYVLWQFEEQRFWMIMAAIAARRPTCLASKEWLTMPWSYAQEEKSLRQYLLDHTSRIPSLYLIFIDYLKYTDPEARTARAVELETKMKALLHTLRTWEVQWNLEIPHVQEVLLSEEEKSQYGFATKLVFDNIDHTAFTFLMYNITMIILLELWKTFRRAQDRLSRNVLSEGNGIADIRLLDYCNGYHDTSLTTATLKHQSRKAALDICRTMLLFQTPDGSWLHAIQLLTAIRMALIVFRQDKDTPQVAWLEDVIREIAESQQGWDIGRYTMEEFGYP</sequence>
<keyword evidence="1" id="KW-0805">Transcription regulation</keyword>
<dbReference type="SMART" id="SM00066">
    <property type="entry name" value="GAL4"/>
    <property type="match status" value="1"/>
</dbReference>
<evidence type="ECO:0000256" key="3">
    <source>
        <dbReference type="ARBA" id="ARBA00023163"/>
    </source>
</evidence>
<dbReference type="Pfam" id="PF00172">
    <property type="entry name" value="Zn_clus"/>
    <property type="match status" value="1"/>
</dbReference>
<organism evidence="6 7">
    <name type="scientific">Cladophialophora chaetospira</name>
    <dbReference type="NCBI Taxonomy" id="386627"/>
    <lineage>
        <taxon>Eukaryota</taxon>
        <taxon>Fungi</taxon>
        <taxon>Dikarya</taxon>
        <taxon>Ascomycota</taxon>
        <taxon>Pezizomycotina</taxon>
        <taxon>Eurotiomycetes</taxon>
        <taxon>Chaetothyriomycetidae</taxon>
        <taxon>Chaetothyriales</taxon>
        <taxon>Herpotrichiellaceae</taxon>
        <taxon>Cladophialophora</taxon>
    </lineage>
</organism>
<keyword evidence="3" id="KW-0804">Transcription</keyword>
<evidence type="ECO:0000256" key="2">
    <source>
        <dbReference type="ARBA" id="ARBA00023125"/>
    </source>
</evidence>
<accession>A0AA38X8H3</accession>
<dbReference type="Proteomes" id="UP001172673">
    <property type="component" value="Unassembled WGS sequence"/>
</dbReference>
<dbReference type="InterPro" id="IPR001138">
    <property type="entry name" value="Zn2Cys6_DnaBD"/>
</dbReference>
<dbReference type="PANTHER" id="PTHR38111:SF2">
    <property type="entry name" value="FINGER DOMAIN PROTEIN, PUTATIVE (AFU_ORTHOLOGUE AFUA_1G01560)-RELATED"/>
    <property type="match status" value="1"/>
</dbReference>
<evidence type="ECO:0000259" key="5">
    <source>
        <dbReference type="PROSITE" id="PS50048"/>
    </source>
</evidence>
<evidence type="ECO:0000313" key="7">
    <source>
        <dbReference type="Proteomes" id="UP001172673"/>
    </source>
</evidence>
<gene>
    <name evidence="6" type="ORF">H2200_006491</name>
</gene>
<name>A0AA38X8H3_9EURO</name>
<dbReference type="GO" id="GO:0003677">
    <property type="term" value="F:DNA binding"/>
    <property type="evidence" value="ECO:0007669"/>
    <property type="project" value="UniProtKB-KW"/>
</dbReference>
<keyword evidence="4" id="KW-0539">Nucleus</keyword>
<dbReference type="GO" id="GO:0008270">
    <property type="term" value="F:zinc ion binding"/>
    <property type="evidence" value="ECO:0007669"/>
    <property type="project" value="InterPro"/>
</dbReference>
<dbReference type="SUPFAM" id="SSF57701">
    <property type="entry name" value="Zn2/Cys6 DNA-binding domain"/>
    <property type="match status" value="1"/>
</dbReference>
<evidence type="ECO:0000256" key="1">
    <source>
        <dbReference type="ARBA" id="ARBA00023015"/>
    </source>
</evidence>
<dbReference type="GO" id="GO:0000981">
    <property type="term" value="F:DNA-binding transcription factor activity, RNA polymerase II-specific"/>
    <property type="evidence" value="ECO:0007669"/>
    <property type="project" value="InterPro"/>
</dbReference>
<comment type="caution">
    <text evidence="6">The sequence shown here is derived from an EMBL/GenBank/DDBJ whole genome shotgun (WGS) entry which is preliminary data.</text>
</comment>
<dbReference type="PANTHER" id="PTHR38111">
    <property type="entry name" value="ZN(2)-C6 FUNGAL-TYPE DOMAIN-CONTAINING PROTEIN-RELATED"/>
    <property type="match status" value="1"/>
</dbReference>
<reference evidence="6" key="1">
    <citation type="submission" date="2022-10" db="EMBL/GenBank/DDBJ databases">
        <title>Culturing micro-colonial fungi from biological soil crusts in the Mojave desert and describing Neophaeococcomyces mojavensis, and introducing the new genera and species Taxawa tesnikishii.</title>
        <authorList>
            <person name="Kurbessoian T."/>
            <person name="Stajich J.E."/>
        </authorList>
    </citation>
    <scope>NUCLEOTIDE SEQUENCE</scope>
    <source>
        <strain evidence="6">TK_41</strain>
    </source>
</reference>
<keyword evidence="2" id="KW-0238">DNA-binding</keyword>
<dbReference type="PROSITE" id="PS50048">
    <property type="entry name" value="ZN2_CY6_FUNGAL_2"/>
    <property type="match status" value="1"/>
</dbReference>
<dbReference type="EMBL" id="JAPDRK010000009">
    <property type="protein sequence ID" value="KAJ9608720.1"/>
    <property type="molecule type" value="Genomic_DNA"/>
</dbReference>
<feature type="domain" description="Zn(2)-C6 fungal-type" evidence="5">
    <location>
        <begin position="10"/>
        <end position="39"/>
    </location>
</feature>
<dbReference type="PROSITE" id="PS00463">
    <property type="entry name" value="ZN2_CY6_FUNGAL_1"/>
    <property type="match status" value="1"/>
</dbReference>
<evidence type="ECO:0000256" key="4">
    <source>
        <dbReference type="ARBA" id="ARBA00023242"/>
    </source>
</evidence>
<dbReference type="InterPro" id="IPR053178">
    <property type="entry name" value="Osmoadaptation_assoc"/>
</dbReference>
<dbReference type="CDD" id="cd00067">
    <property type="entry name" value="GAL4"/>
    <property type="match status" value="1"/>
</dbReference>
<dbReference type="InterPro" id="IPR036864">
    <property type="entry name" value="Zn2-C6_fun-type_DNA-bd_sf"/>
</dbReference>
<proteinExistence type="predicted"/>
<dbReference type="AlphaFoldDB" id="A0AA38X8H3"/>
<dbReference type="Gene3D" id="4.10.240.10">
    <property type="entry name" value="Zn(2)-C6 fungal-type DNA-binding domain"/>
    <property type="match status" value="1"/>
</dbReference>
<keyword evidence="7" id="KW-1185">Reference proteome</keyword>
<dbReference type="InterPro" id="IPR021858">
    <property type="entry name" value="Fun_TF"/>
</dbReference>
<protein>
    <recommendedName>
        <fullName evidence="5">Zn(2)-C6 fungal-type domain-containing protein</fullName>
    </recommendedName>
</protein>
<evidence type="ECO:0000313" key="6">
    <source>
        <dbReference type="EMBL" id="KAJ9608720.1"/>
    </source>
</evidence>